<dbReference type="Proteomes" id="UP000499080">
    <property type="component" value="Unassembled WGS sequence"/>
</dbReference>
<evidence type="ECO:0000313" key="2">
    <source>
        <dbReference type="Proteomes" id="UP000499080"/>
    </source>
</evidence>
<comment type="caution">
    <text evidence="1">The sequence shown here is derived from an EMBL/GenBank/DDBJ whole genome shotgun (WGS) entry which is preliminary data.</text>
</comment>
<reference evidence="1 2" key="1">
    <citation type="journal article" date="2019" name="Sci. Rep.">
        <title>Orb-weaving spider Araneus ventricosus genome elucidates the spidroin gene catalogue.</title>
        <authorList>
            <person name="Kono N."/>
            <person name="Nakamura H."/>
            <person name="Ohtoshi R."/>
            <person name="Moran D.A.P."/>
            <person name="Shinohara A."/>
            <person name="Yoshida Y."/>
            <person name="Fujiwara M."/>
            <person name="Mori M."/>
            <person name="Tomita M."/>
            <person name="Arakawa K."/>
        </authorList>
    </citation>
    <scope>NUCLEOTIDE SEQUENCE [LARGE SCALE GENOMIC DNA]</scope>
</reference>
<organism evidence="1 2">
    <name type="scientific">Araneus ventricosus</name>
    <name type="common">Orbweaver spider</name>
    <name type="synonym">Epeira ventricosa</name>
    <dbReference type="NCBI Taxonomy" id="182803"/>
    <lineage>
        <taxon>Eukaryota</taxon>
        <taxon>Metazoa</taxon>
        <taxon>Ecdysozoa</taxon>
        <taxon>Arthropoda</taxon>
        <taxon>Chelicerata</taxon>
        <taxon>Arachnida</taxon>
        <taxon>Araneae</taxon>
        <taxon>Araneomorphae</taxon>
        <taxon>Entelegynae</taxon>
        <taxon>Araneoidea</taxon>
        <taxon>Araneidae</taxon>
        <taxon>Araneus</taxon>
    </lineage>
</organism>
<keyword evidence="2" id="KW-1185">Reference proteome</keyword>
<dbReference type="EMBL" id="BGPR01000027">
    <property type="protein sequence ID" value="GBL81863.1"/>
    <property type="molecule type" value="Genomic_DNA"/>
</dbReference>
<gene>
    <name evidence="1" type="ORF">AVEN_50468_1</name>
</gene>
<evidence type="ECO:0000313" key="1">
    <source>
        <dbReference type="EMBL" id="GBL81863.1"/>
    </source>
</evidence>
<protein>
    <submittedName>
        <fullName evidence="1">Uncharacterized protein</fullName>
    </submittedName>
</protein>
<accession>A0A4Y2APV3</accession>
<proteinExistence type="predicted"/>
<dbReference type="AlphaFoldDB" id="A0A4Y2APV3"/>
<name>A0A4Y2APV3_ARAVE</name>
<dbReference type="OrthoDB" id="6602382at2759"/>
<sequence length="143" mass="16615">MEEKFFFIRYGSVKEIRVWEARGGKTEAVSHCDVHGTDFEVPQGLRHEARTPNACAKNRHWCGGRSKNTPVMFKLQCCWLSMVPGTLRRYSSQSRAFFCPPDRFVARIEKKMKEIDSLIEPSQHKERLSESGTVFRIGRDYLD</sequence>